<name>A0A414R9V3_9FIRM</name>
<dbReference type="Proteomes" id="UP000286186">
    <property type="component" value="Unassembled WGS sequence"/>
</dbReference>
<proteinExistence type="predicted"/>
<organism evidence="1 2">
    <name type="scientific">Eubacterium ventriosum</name>
    <dbReference type="NCBI Taxonomy" id="39496"/>
    <lineage>
        <taxon>Bacteria</taxon>
        <taxon>Bacillati</taxon>
        <taxon>Bacillota</taxon>
        <taxon>Clostridia</taxon>
        <taxon>Eubacteriales</taxon>
        <taxon>Eubacteriaceae</taxon>
        <taxon>Eubacterium</taxon>
    </lineage>
</organism>
<evidence type="ECO:0000313" key="1">
    <source>
        <dbReference type="EMBL" id="RHF89774.1"/>
    </source>
</evidence>
<comment type="caution">
    <text evidence="1">The sequence shown here is derived from an EMBL/GenBank/DDBJ whole genome shotgun (WGS) entry which is preliminary data.</text>
</comment>
<evidence type="ECO:0000313" key="2">
    <source>
        <dbReference type="Proteomes" id="UP000286186"/>
    </source>
</evidence>
<dbReference type="AlphaFoldDB" id="A0A414R9V3"/>
<gene>
    <name evidence="1" type="ORF">DW652_04710</name>
</gene>
<accession>A0A414R9V3</accession>
<dbReference type="RefSeq" id="WP_040445922.1">
    <property type="nucleotide sequence ID" value="NZ_CATWJF010000012.1"/>
</dbReference>
<sequence length="109" mass="12740">MEQAKEFKSEFQIAQKNRKENMRIEKNIRKGEPVSLIKRLFFSKKYNNDLVERLADGDLTIAQMKQIKIAIKNKLSEKQIDSLINCKKDEKAMATIIDIAIMLNNGQRR</sequence>
<reference evidence="1 2" key="1">
    <citation type="submission" date="2018-08" db="EMBL/GenBank/DDBJ databases">
        <title>A genome reference for cultivated species of the human gut microbiota.</title>
        <authorList>
            <person name="Zou Y."/>
            <person name="Xue W."/>
            <person name="Luo G."/>
        </authorList>
    </citation>
    <scope>NUCLEOTIDE SEQUENCE [LARGE SCALE GENOMIC DNA]</scope>
    <source>
        <strain evidence="1 2">AM23-22</strain>
    </source>
</reference>
<dbReference type="EMBL" id="QRHR01000003">
    <property type="protein sequence ID" value="RHF89774.1"/>
    <property type="molecule type" value="Genomic_DNA"/>
</dbReference>
<protein>
    <submittedName>
        <fullName evidence="1">Uncharacterized protein</fullName>
    </submittedName>
</protein>